<keyword evidence="11" id="KW-0496">Mitochondrion</keyword>
<proteinExistence type="inferred from homology"/>
<dbReference type="InterPro" id="IPR002048">
    <property type="entry name" value="EF_hand_dom"/>
</dbReference>
<dbReference type="SUPFAM" id="SSF47473">
    <property type="entry name" value="EF-hand"/>
    <property type="match status" value="2"/>
</dbReference>
<evidence type="ECO:0000256" key="4">
    <source>
        <dbReference type="ARBA" id="ARBA00022568"/>
    </source>
</evidence>
<evidence type="ECO:0000256" key="12">
    <source>
        <dbReference type="ARBA" id="ARBA00023136"/>
    </source>
</evidence>
<dbReference type="Gene3D" id="1.10.238.10">
    <property type="entry name" value="EF-hand"/>
    <property type="match status" value="3"/>
</dbReference>
<feature type="domain" description="EF-hand" evidence="14">
    <location>
        <begin position="345"/>
        <end position="380"/>
    </location>
</feature>
<evidence type="ECO:0000313" key="16">
    <source>
        <dbReference type="Proteomes" id="UP000825729"/>
    </source>
</evidence>
<dbReference type="CDD" id="cd00051">
    <property type="entry name" value="EFh"/>
    <property type="match status" value="1"/>
</dbReference>
<dbReference type="PROSITE" id="PS00018">
    <property type="entry name" value="EF_HAND_1"/>
    <property type="match status" value="2"/>
</dbReference>
<dbReference type="AlphaFoldDB" id="A0AAV7EP77"/>
<dbReference type="Proteomes" id="UP000825729">
    <property type="component" value="Unassembled WGS sequence"/>
</dbReference>
<evidence type="ECO:0000313" key="15">
    <source>
        <dbReference type="EMBL" id="KAG9450216.1"/>
    </source>
</evidence>
<dbReference type="Pfam" id="PF13202">
    <property type="entry name" value="EF-hand_5"/>
    <property type="match status" value="2"/>
</dbReference>
<dbReference type="Pfam" id="PF13833">
    <property type="entry name" value="EF-hand_8"/>
    <property type="match status" value="1"/>
</dbReference>
<keyword evidence="16" id="KW-1185">Reference proteome</keyword>
<protein>
    <recommendedName>
        <fullName evidence="14">EF-hand domain-containing protein</fullName>
    </recommendedName>
</protein>
<evidence type="ECO:0000256" key="2">
    <source>
        <dbReference type="ARBA" id="ARBA00004569"/>
    </source>
</evidence>
<accession>A0AAV7EP77</accession>
<dbReference type="PANTHER" id="PTHR12294:SF1">
    <property type="entry name" value="CALCIUM UPTAKE PROTEIN 1, MITOCHONDRIAL"/>
    <property type="match status" value="1"/>
</dbReference>
<dbReference type="GO" id="GO:1990246">
    <property type="term" value="C:uniplex complex"/>
    <property type="evidence" value="ECO:0007669"/>
    <property type="project" value="TreeGrafter"/>
</dbReference>
<evidence type="ECO:0000256" key="13">
    <source>
        <dbReference type="ARBA" id="ARBA00038333"/>
    </source>
</evidence>
<gene>
    <name evidence="15" type="ORF">H6P81_010181</name>
</gene>
<evidence type="ECO:0000256" key="6">
    <source>
        <dbReference type="ARBA" id="ARBA00022737"/>
    </source>
</evidence>
<evidence type="ECO:0000256" key="7">
    <source>
        <dbReference type="ARBA" id="ARBA00022792"/>
    </source>
</evidence>
<evidence type="ECO:0000256" key="9">
    <source>
        <dbReference type="ARBA" id="ARBA00022946"/>
    </source>
</evidence>
<evidence type="ECO:0000256" key="1">
    <source>
        <dbReference type="ARBA" id="ARBA00004273"/>
    </source>
</evidence>
<evidence type="ECO:0000256" key="5">
    <source>
        <dbReference type="ARBA" id="ARBA00022723"/>
    </source>
</evidence>
<dbReference type="GO" id="GO:0051560">
    <property type="term" value="P:mitochondrial calcium ion homeostasis"/>
    <property type="evidence" value="ECO:0007669"/>
    <property type="project" value="TreeGrafter"/>
</dbReference>
<feature type="domain" description="EF-hand" evidence="14">
    <location>
        <begin position="539"/>
        <end position="574"/>
    </location>
</feature>
<dbReference type="GO" id="GO:0036444">
    <property type="term" value="P:calcium import into the mitochondrion"/>
    <property type="evidence" value="ECO:0007669"/>
    <property type="project" value="TreeGrafter"/>
</dbReference>
<keyword evidence="6" id="KW-0677">Repeat</keyword>
<dbReference type="InterPro" id="IPR018247">
    <property type="entry name" value="EF_Hand_1_Ca_BS"/>
</dbReference>
<evidence type="ECO:0000256" key="11">
    <source>
        <dbReference type="ARBA" id="ARBA00023128"/>
    </source>
</evidence>
<comment type="similarity">
    <text evidence="13">Belongs to the MICU1 family. MICU1 subfamily.</text>
</comment>
<keyword evidence="7" id="KW-0999">Mitochondrion inner membrane</keyword>
<keyword evidence="4" id="KW-0109">Calcium transport</keyword>
<keyword evidence="3" id="KW-0813">Transport</keyword>
<comment type="caution">
    <text evidence="15">The sequence shown here is derived from an EMBL/GenBank/DDBJ whole genome shotgun (WGS) entry which is preliminary data.</text>
</comment>
<dbReference type="PANTHER" id="PTHR12294">
    <property type="entry name" value="EF HAND DOMAIN FAMILY A1,A2-RELATED"/>
    <property type="match status" value="1"/>
</dbReference>
<organism evidence="15 16">
    <name type="scientific">Aristolochia fimbriata</name>
    <name type="common">White veined hardy Dutchman's pipe vine</name>
    <dbReference type="NCBI Taxonomy" id="158543"/>
    <lineage>
        <taxon>Eukaryota</taxon>
        <taxon>Viridiplantae</taxon>
        <taxon>Streptophyta</taxon>
        <taxon>Embryophyta</taxon>
        <taxon>Tracheophyta</taxon>
        <taxon>Spermatophyta</taxon>
        <taxon>Magnoliopsida</taxon>
        <taxon>Magnoliidae</taxon>
        <taxon>Piperales</taxon>
        <taxon>Aristolochiaceae</taxon>
        <taxon>Aristolochia</taxon>
    </lineage>
</organism>
<keyword evidence="10" id="KW-0406">Ion transport</keyword>
<name>A0AAV7EP77_ARIFI</name>
<evidence type="ECO:0000256" key="8">
    <source>
        <dbReference type="ARBA" id="ARBA00022837"/>
    </source>
</evidence>
<evidence type="ECO:0000259" key="14">
    <source>
        <dbReference type="PROSITE" id="PS50222"/>
    </source>
</evidence>
<keyword evidence="9" id="KW-0809">Transit peptide</keyword>
<comment type="subcellular location">
    <subcellularLocation>
        <location evidence="1">Mitochondrion inner membrane</location>
    </subcellularLocation>
    <subcellularLocation>
        <location evidence="2">Mitochondrion intermembrane space</location>
    </subcellularLocation>
</comment>
<evidence type="ECO:0000256" key="3">
    <source>
        <dbReference type="ARBA" id="ARBA00022448"/>
    </source>
</evidence>
<dbReference type="InterPro" id="IPR039800">
    <property type="entry name" value="MICU1/2/3"/>
</dbReference>
<dbReference type="InterPro" id="IPR011992">
    <property type="entry name" value="EF-hand-dom_pair"/>
</dbReference>
<sequence>MEKREVSVSIFQFQPTKSAFVEYLSSSYLRYCGPKTAGATCKMDLWIIELFYFVVQTLESKDSKKGDWEVKFLLNIVYTNSASVGEYSAGPCFSLNTGTLSISPLSRSNPHTSRATFPSPSIYPFSASPSLCLPGTHNMCALVLSLKRSSLSLVRNSHVRLFSSLPRSSSSSLYEEPAQFEDSARGRSFLRFFPGLLVASGVGVWLLSSSSSTFADSLEVVEAVQPEQVKKTRYLFPDSYRRRIFFNYEKRIRTQSPPEKVFEYFASHRASNGEVLMTPADLMRAVVPVFPPSESNIVREGYLRGEQRPGDLKCPPSKFFMLFDTNNDGLISFPEYIFFVTLLSIPETSFSVAFKMFDIDHNGEIALEEFKKVMVLMQSFNRQGARHKNGKRHVLKAQKHVENGGLLEYFFGKDGNGNLQHEKFVHFLKDLHDEILCLEFTHYDHRSRGTISAKDFALSMVASADMNHIKKFLDRVDELNDDPHLQEVRITFEEFKAFAELRKRLKSFALAIFGYGKVNGLLTKDDFRRAVSHVCGITLTDNVVDVVFHVFDSNSDGSISSEEFLHVLQKRQRDMAHPVGSGFAAVFSCWLNCAKSCSIQQMLY</sequence>
<keyword evidence="12" id="KW-0472">Membrane</keyword>
<dbReference type="EMBL" id="JAINDJ010000004">
    <property type="protein sequence ID" value="KAG9450216.1"/>
    <property type="molecule type" value="Genomic_DNA"/>
</dbReference>
<dbReference type="GO" id="GO:0005758">
    <property type="term" value="C:mitochondrial intermembrane space"/>
    <property type="evidence" value="ECO:0007669"/>
    <property type="project" value="UniProtKB-SubCell"/>
</dbReference>
<reference evidence="15 16" key="1">
    <citation type="submission" date="2021-07" db="EMBL/GenBank/DDBJ databases">
        <title>The Aristolochia fimbriata genome: insights into angiosperm evolution, floral development and chemical biosynthesis.</title>
        <authorList>
            <person name="Jiao Y."/>
        </authorList>
    </citation>
    <scope>NUCLEOTIDE SEQUENCE [LARGE SCALE GENOMIC DNA]</scope>
    <source>
        <strain evidence="15">IBCAS-2021</strain>
        <tissue evidence="15">Leaf</tissue>
    </source>
</reference>
<dbReference type="PROSITE" id="PS50222">
    <property type="entry name" value="EF_HAND_2"/>
    <property type="match status" value="2"/>
</dbReference>
<evidence type="ECO:0000256" key="10">
    <source>
        <dbReference type="ARBA" id="ARBA00023065"/>
    </source>
</evidence>
<keyword evidence="8" id="KW-0106">Calcium</keyword>
<dbReference type="GO" id="GO:0005509">
    <property type="term" value="F:calcium ion binding"/>
    <property type="evidence" value="ECO:0007669"/>
    <property type="project" value="InterPro"/>
</dbReference>
<keyword evidence="5" id="KW-0479">Metal-binding</keyword>
<dbReference type="SMART" id="SM00054">
    <property type="entry name" value="EFh"/>
    <property type="match status" value="3"/>
</dbReference>